<organism evidence="8 9">
    <name type="scientific">Neolamprologus brichardi</name>
    <name type="common">Fairy cichlid</name>
    <name type="synonym">Lamprologus brichardi</name>
    <dbReference type="NCBI Taxonomy" id="32507"/>
    <lineage>
        <taxon>Eukaryota</taxon>
        <taxon>Metazoa</taxon>
        <taxon>Chordata</taxon>
        <taxon>Craniata</taxon>
        <taxon>Vertebrata</taxon>
        <taxon>Euteleostomi</taxon>
        <taxon>Actinopterygii</taxon>
        <taxon>Neopterygii</taxon>
        <taxon>Teleostei</taxon>
        <taxon>Neoteleostei</taxon>
        <taxon>Acanthomorphata</taxon>
        <taxon>Ovalentaria</taxon>
        <taxon>Cichlomorphae</taxon>
        <taxon>Cichliformes</taxon>
        <taxon>Cichlidae</taxon>
        <taxon>African cichlids</taxon>
        <taxon>Pseudocrenilabrinae</taxon>
        <taxon>Lamprologini</taxon>
        <taxon>Neolamprologus</taxon>
    </lineage>
</organism>
<dbReference type="Bgee" id="ENSNBRG00000009059">
    <property type="expression patterns" value="Expressed in mesonephros and 4 other cell types or tissues"/>
</dbReference>
<keyword evidence="5 6" id="KW-1015">Disulfide bond</keyword>
<dbReference type="InterPro" id="IPR036943">
    <property type="entry name" value="FN_type2_sf"/>
</dbReference>
<dbReference type="GO" id="GO:0009986">
    <property type="term" value="C:cell surface"/>
    <property type="evidence" value="ECO:0007669"/>
    <property type="project" value="TreeGrafter"/>
</dbReference>
<reference evidence="8" key="2">
    <citation type="submission" date="2025-09" db="UniProtKB">
        <authorList>
            <consortium name="Ensembl"/>
        </authorList>
    </citation>
    <scope>IDENTIFICATION</scope>
</reference>
<name>A0A3Q4H5C9_NEOBR</name>
<dbReference type="SUPFAM" id="SSF57440">
    <property type="entry name" value="Kringle-like"/>
    <property type="match status" value="1"/>
</dbReference>
<accession>A0A3Q4H5C9</accession>
<dbReference type="Proteomes" id="UP000261580">
    <property type="component" value="Unassembled WGS sequence"/>
</dbReference>
<dbReference type="PANTHER" id="PTHR22918">
    <property type="entry name" value="SEMINAL PLASMA PROTEIN"/>
    <property type="match status" value="1"/>
</dbReference>
<evidence type="ECO:0000313" key="9">
    <source>
        <dbReference type="Proteomes" id="UP000261580"/>
    </source>
</evidence>
<dbReference type="AlphaFoldDB" id="A0A3Q4H5C9"/>
<dbReference type="Gene3D" id="2.10.10.10">
    <property type="entry name" value="Fibronectin, type II, collagen-binding"/>
    <property type="match status" value="1"/>
</dbReference>
<evidence type="ECO:0000256" key="1">
    <source>
        <dbReference type="ARBA" id="ARBA00004613"/>
    </source>
</evidence>
<keyword evidence="4" id="KW-0677">Repeat</keyword>
<keyword evidence="9" id="KW-1185">Reference proteome</keyword>
<dbReference type="InterPro" id="IPR013806">
    <property type="entry name" value="Kringle-like"/>
</dbReference>
<evidence type="ECO:0000256" key="3">
    <source>
        <dbReference type="ARBA" id="ARBA00022525"/>
    </source>
</evidence>
<proteinExistence type="inferred from homology"/>
<dbReference type="GO" id="GO:0008201">
    <property type="term" value="F:heparin binding"/>
    <property type="evidence" value="ECO:0007669"/>
    <property type="project" value="TreeGrafter"/>
</dbReference>
<dbReference type="PROSITE" id="PS00023">
    <property type="entry name" value="FN2_1"/>
    <property type="match status" value="1"/>
</dbReference>
<dbReference type="SMART" id="SM00059">
    <property type="entry name" value="FN2"/>
    <property type="match status" value="1"/>
</dbReference>
<evidence type="ECO:0000256" key="2">
    <source>
        <dbReference type="ARBA" id="ARBA00010011"/>
    </source>
</evidence>
<evidence type="ECO:0000256" key="4">
    <source>
        <dbReference type="ARBA" id="ARBA00022737"/>
    </source>
</evidence>
<evidence type="ECO:0000259" key="7">
    <source>
        <dbReference type="PROSITE" id="PS51092"/>
    </source>
</evidence>
<dbReference type="STRING" id="32507.ENSNBRP00000011607"/>
<evidence type="ECO:0000256" key="6">
    <source>
        <dbReference type="PROSITE-ProRule" id="PRU00479"/>
    </source>
</evidence>
<dbReference type="PRINTS" id="PR00013">
    <property type="entry name" value="FNTYPEII"/>
</dbReference>
<reference evidence="8" key="1">
    <citation type="submission" date="2025-08" db="UniProtKB">
        <authorList>
            <consortium name="Ensembl"/>
        </authorList>
    </citation>
    <scope>IDENTIFICATION</scope>
</reference>
<dbReference type="PROSITE" id="PS51092">
    <property type="entry name" value="FN2_2"/>
    <property type="match status" value="1"/>
</dbReference>
<dbReference type="GeneTree" id="ENSGT01000000214845"/>
<dbReference type="FunFam" id="2.10.10.10:FF:000001">
    <property type="entry name" value="Fibronectin 1a isoform 1"/>
    <property type="match status" value="1"/>
</dbReference>
<evidence type="ECO:0000256" key="5">
    <source>
        <dbReference type="ARBA" id="ARBA00023157"/>
    </source>
</evidence>
<comment type="subcellular location">
    <subcellularLocation>
        <location evidence="1">Secreted</location>
    </subcellularLocation>
</comment>
<feature type="disulfide bond" evidence="6">
    <location>
        <begin position="58"/>
        <end position="85"/>
    </location>
</feature>
<sequence length="101" mass="11433">MYGRLKCFPLLTRWTLMGNCLKTPLTLIGSSSYFSKIFADGDPCHFPFVFLGKEYHSCTSEGRGDGKLWCSTTDSYDDDQKWGFCPDQGEQETQGRKKRGG</sequence>
<dbReference type="PANTHER" id="PTHR22918:SF1">
    <property type="entry name" value="FIBRONECTIN TYPE-II DOMAIN-CONTAINING PROTEIN"/>
    <property type="match status" value="1"/>
</dbReference>
<feature type="domain" description="Fibronectin type-II" evidence="7">
    <location>
        <begin position="39"/>
        <end position="87"/>
    </location>
</feature>
<feature type="disulfide bond" evidence="6">
    <location>
        <begin position="44"/>
        <end position="70"/>
    </location>
</feature>
<keyword evidence="3" id="KW-0964">Secreted</keyword>
<evidence type="ECO:0000313" key="8">
    <source>
        <dbReference type="Ensembl" id="ENSNBRP00000011607.1"/>
    </source>
</evidence>
<dbReference type="Ensembl" id="ENSNBRT00000011937.1">
    <property type="protein sequence ID" value="ENSNBRP00000011607.1"/>
    <property type="gene ID" value="ENSNBRG00000009059.1"/>
</dbReference>
<protein>
    <recommendedName>
        <fullName evidence="7">Fibronectin type-II domain-containing protein</fullName>
    </recommendedName>
</protein>
<dbReference type="InterPro" id="IPR000562">
    <property type="entry name" value="FN_type2_dom"/>
</dbReference>
<dbReference type="Pfam" id="PF00040">
    <property type="entry name" value="fn2"/>
    <property type="match status" value="1"/>
</dbReference>
<dbReference type="InterPro" id="IPR051666">
    <property type="entry name" value="SP_Capacitation_Regulator"/>
</dbReference>
<comment type="similarity">
    <text evidence="2">Belongs to the seminal plasma protein family.</text>
</comment>
<dbReference type="GO" id="GO:0048240">
    <property type="term" value="P:sperm capacitation"/>
    <property type="evidence" value="ECO:0007669"/>
    <property type="project" value="TreeGrafter"/>
</dbReference>
<dbReference type="GO" id="GO:0005576">
    <property type="term" value="C:extracellular region"/>
    <property type="evidence" value="ECO:0007669"/>
    <property type="project" value="UniProtKB-SubCell"/>
</dbReference>
<dbReference type="CDD" id="cd00062">
    <property type="entry name" value="FN2"/>
    <property type="match status" value="1"/>
</dbReference>